<evidence type="ECO:0000256" key="2">
    <source>
        <dbReference type="SAM" id="Phobius"/>
    </source>
</evidence>
<dbReference type="AlphaFoldDB" id="A0A6J7FDF3"/>
<feature type="compositionally biased region" description="Gly residues" evidence="1">
    <location>
        <begin position="171"/>
        <end position="185"/>
    </location>
</feature>
<reference evidence="3" key="1">
    <citation type="submission" date="2020-05" db="EMBL/GenBank/DDBJ databases">
        <authorList>
            <person name="Chiriac C."/>
            <person name="Salcher M."/>
            <person name="Ghai R."/>
            <person name="Kavagutti S V."/>
        </authorList>
    </citation>
    <scope>NUCLEOTIDE SEQUENCE</scope>
</reference>
<protein>
    <submittedName>
        <fullName evidence="3">Unannotated protein</fullName>
    </submittedName>
</protein>
<feature type="region of interest" description="Disordered" evidence="1">
    <location>
        <begin position="1"/>
        <end position="51"/>
    </location>
</feature>
<feature type="compositionally biased region" description="Polar residues" evidence="1">
    <location>
        <begin position="11"/>
        <end position="27"/>
    </location>
</feature>
<keyword evidence="2" id="KW-1133">Transmembrane helix</keyword>
<evidence type="ECO:0000256" key="1">
    <source>
        <dbReference type="SAM" id="MobiDB-lite"/>
    </source>
</evidence>
<feature type="compositionally biased region" description="Low complexity" evidence="1">
    <location>
        <begin position="126"/>
        <end position="137"/>
    </location>
</feature>
<feature type="compositionally biased region" description="Basic and acidic residues" evidence="1">
    <location>
        <begin position="115"/>
        <end position="124"/>
    </location>
</feature>
<organism evidence="3">
    <name type="scientific">freshwater metagenome</name>
    <dbReference type="NCBI Taxonomy" id="449393"/>
    <lineage>
        <taxon>unclassified sequences</taxon>
        <taxon>metagenomes</taxon>
        <taxon>ecological metagenomes</taxon>
    </lineage>
</organism>
<proteinExistence type="predicted"/>
<feature type="transmembrane region" description="Helical" evidence="2">
    <location>
        <begin position="66"/>
        <end position="93"/>
    </location>
</feature>
<feature type="region of interest" description="Disordered" evidence="1">
    <location>
        <begin position="100"/>
        <end position="195"/>
    </location>
</feature>
<accession>A0A6J7FDF3</accession>
<feature type="compositionally biased region" description="Polar residues" evidence="1">
    <location>
        <begin position="100"/>
        <end position="112"/>
    </location>
</feature>
<keyword evidence="2" id="KW-0812">Transmembrane</keyword>
<evidence type="ECO:0000313" key="3">
    <source>
        <dbReference type="EMBL" id="CAB4891020.1"/>
    </source>
</evidence>
<name>A0A6J7FDF3_9ZZZZ</name>
<feature type="compositionally biased region" description="Basic and acidic residues" evidence="1">
    <location>
        <begin position="186"/>
        <end position="195"/>
    </location>
</feature>
<dbReference type="EMBL" id="CAFBMB010000016">
    <property type="protein sequence ID" value="CAB4891020.1"/>
    <property type="molecule type" value="Genomic_DNA"/>
</dbReference>
<keyword evidence="2" id="KW-0472">Membrane</keyword>
<feature type="compositionally biased region" description="Basic and acidic residues" evidence="1">
    <location>
        <begin position="161"/>
        <end position="170"/>
    </location>
</feature>
<gene>
    <name evidence="3" type="ORF">UFOPK3516_00367</name>
</gene>
<sequence length="195" mass="19090">MPKDEIKNIKPSASSVTSAGAKTTGSKAESDKAPRAKTSSTSDAKGATVPEPVSAITPKKFWGPGAIAGVAAAGIGIIFVAGLGGAAIGMNVARAHHAVSSQMGHGNGQDSGMDSGKDGGRGQDDGGMMPGDPGASGSTTPPEGANGLQAPTDPQAGQTEPDGRLHKDGQRGPGHGRMAGILGLGHHGDCPRNGS</sequence>